<organism evidence="1">
    <name type="scientific">Loa loa</name>
    <name type="common">Eye worm</name>
    <name type="synonym">Filaria loa</name>
    <dbReference type="NCBI Taxonomy" id="7209"/>
    <lineage>
        <taxon>Eukaryota</taxon>
        <taxon>Metazoa</taxon>
        <taxon>Ecdysozoa</taxon>
        <taxon>Nematoda</taxon>
        <taxon>Chromadorea</taxon>
        <taxon>Rhabditida</taxon>
        <taxon>Spirurina</taxon>
        <taxon>Spiruromorpha</taxon>
        <taxon>Filarioidea</taxon>
        <taxon>Onchocercidae</taxon>
        <taxon>Loa</taxon>
    </lineage>
</organism>
<evidence type="ECO:0000313" key="1">
    <source>
        <dbReference type="EMBL" id="EFO17941.1"/>
    </source>
</evidence>
<dbReference type="KEGG" id="loa:LOAG_10558"/>
<dbReference type="GeneID" id="9948004"/>
<dbReference type="InParanoid" id="A0A1S0TQW1"/>
<proteinExistence type="predicted"/>
<sequence>MNSRRSNSIYHNSETSFENETSALAIIKSNGDDSGEAVDMTRLDRKQVGNYPTLKQRLECLSEISTYLKCMKLGDNARNCRMKMILCKGSHKSTLANR</sequence>
<dbReference type="AlphaFoldDB" id="A0A1S0TQW1"/>
<dbReference type="RefSeq" id="XP_003146130.1">
    <property type="nucleotide sequence ID" value="XM_003146082.1"/>
</dbReference>
<name>A0A1S0TQW1_LOALO</name>
<dbReference type="EMBL" id="JH712367">
    <property type="protein sequence ID" value="EFO17941.1"/>
    <property type="molecule type" value="Genomic_DNA"/>
</dbReference>
<dbReference type="CTD" id="9948004"/>
<accession>A0A1S0TQW1</accession>
<reference evidence="1" key="1">
    <citation type="submission" date="2012-04" db="EMBL/GenBank/DDBJ databases">
        <title>The Genome Sequence of Loa loa.</title>
        <authorList>
            <consortium name="The Broad Institute Genome Sequencing Platform"/>
            <consortium name="Broad Institute Genome Sequencing Center for Infectious Disease"/>
            <person name="Nutman T.B."/>
            <person name="Fink D.L."/>
            <person name="Russ C."/>
            <person name="Young S."/>
            <person name="Zeng Q."/>
            <person name="Gargeya S."/>
            <person name="Alvarado L."/>
            <person name="Berlin A."/>
            <person name="Chapman S.B."/>
            <person name="Chen Z."/>
            <person name="Freedman E."/>
            <person name="Gellesch M."/>
            <person name="Goldberg J."/>
            <person name="Griggs A."/>
            <person name="Gujja S."/>
            <person name="Heilman E.R."/>
            <person name="Heiman D."/>
            <person name="Howarth C."/>
            <person name="Mehta T."/>
            <person name="Neiman D."/>
            <person name="Pearson M."/>
            <person name="Roberts A."/>
            <person name="Saif S."/>
            <person name="Shea T."/>
            <person name="Shenoy N."/>
            <person name="Sisk P."/>
            <person name="Stolte C."/>
            <person name="Sykes S."/>
            <person name="White J."/>
            <person name="Yandava C."/>
            <person name="Haas B."/>
            <person name="Henn M.R."/>
            <person name="Nusbaum C."/>
            <person name="Birren B."/>
        </authorList>
    </citation>
    <scope>NUCLEOTIDE SEQUENCE [LARGE SCALE GENOMIC DNA]</scope>
</reference>
<protein>
    <submittedName>
        <fullName evidence="1">Uncharacterized protein</fullName>
    </submittedName>
</protein>
<gene>
    <name evidence="1" type="ORF">LOAG_10558</name>
</gene>